<dbReference type="Gene3D" id="3.40.50.12780">
    <property type="entry name" value="N-terminal domain of ligase-like"/>
    <property type="match status" value="1"/>
</dbReference>
<evidence type="ECO:0000259" key="1">
    <source>
        <dbReference type="Pfam" id="PF04443"/>
    </source>
</evidence>
<dbReference type="Pfam" id="PF04443">
    <property type="entry name" value="LuxE"/>
    <property type="match status" value="1"/>
</dbReference>
<comment type="caution">
    <text evidence="3">The sequence shown here is derived from an EMBL/GenBank/DDBJ whole genome shotgun (WGS) entry which is preliminary data.</text>
</comment>
<protein>
    <recommendedName>
        <fullName evidence="1">Acyl-protein synthetase LuxE domain-containing protein</fullName>
    </recommendedName>
</protein>
<dbReference type="EMBL" id="JAINVB010000001">
    <property type="protein sequence ID" value="MCK0086473.1"/>
    <property type="molecule type" value="Genomic_DNA"/>
</dbReference>
<evidence type="ECO:0000313" key="2">
    <source>
        <dbReference type="EMBL" id="MCK0086473.1"/>
    </source>
</evidence>
<dbReference type="RefSeq" id="WP_215629414.1">
    <property type="nucleotide sequence ID" value="NZ_JAINVB010000001.1"/>
</dbReference>
<dbReference type="GO" id="GO:0047474">
    <property type="term" value="F:long-chain fatty acid--protein ligase activity"/>
    <property type="evidence" value="ECO:0007669"/>
    <property type="project" value="InterPro"/>
</dbReference>
<organism evidence="3 4">
    <name type="scientific">Clostridium symbiosum</name>
    <name type="common">Bacteroides symbiosus</name>
    <dbReference type="NCBI Taxonomy" id="1512"/>
    <lineage>
        <taxon>Bacteria</taxon>
        <taxon>Bacillati</taxon>
        <taxon>Bacillota</taxon>
        <taxon>Clostridia</taxon>
        <taxon>Lachnospirales</taxon>
        <taxon>Lachnospiraceae</taxon>
        <taxon>Otoolea</taxon>
    </lineage>
</organism>
<dbReference type="GO" id="GO:0008218">
    <property type="term" value="P:bioluminescence"/>
    <property type="evidence" value="ECO:0007669"/>
    <property type="project" value="InterPro"/>
</dbReference>
<evidence type="ECO:0000313" key="3">
    <source>
        <dbReference type="EMBL" id="MDB2001653.1"/>
    </source>
</evidence>
<sequence>MDLDLLKLFGTLRPYGSRTNDRLFLRSIRRRAAYFIKHSPEYRAICEDAGFHPAVLKNMKSLEQIPVIPTLYFKRNKIGIRRGPAVEVTSSGTGGTASRLSYSVWEICLLAAMAVNLGRIHGLFSRRPVHYIMLGYQPSKENKAVISKTAWLSTLYAPAISRRYALEYRKGVRGESGTYTLNLPGILENLARCAEGTHPVRLVGFPSYTYFLLKKMKQENIICRLPGDSRVMLGGGWKQFEKEEIPKEELYTLIWEVLGINKTRVHEFFGAAEHPVIYCSCKNHHFHIPAYARVLIRDTETLEALPKGRAGLVNLLSPIGSDLPLMSVMTDDIGVLHDKKECGCGIKSDYLEILGRTGAKGIRTCAAGAADYWQGIYRPAK</sequence>
<reference evidence="2" key="1">
    <citation type="journal article" date="2022" name="Cell Host Microbe">
        <title>Colonization of the live biotherapeutic product VE303 and modulation of the microbiota and metabolites in healthy volunteers.</title>
        <authorList>
            <person name="Dsouza M."/>
            <person name="Menon R."/>
            <person name="Crossette E."/>
            <person name="Bhattarai S.K."/>
            <person name="Schneider J."/>
            <person name="Kim Y.G."/>
            <person name="Reddy S."/>
            <person name="Caballero S."/>
            <person name="Felix C."/>
            <person name="Cornacchione L."/>
            <person name="Hendrickson J."/>
            <person name="Watson A.R."/>
            <person name="Minot S.S."/>
            <person name="Greenfield N."/>
            <person name="Schopf L."/>
            <person name="Szabady R."/>
            <person name="Patarroyo J."/>
            <person name="Smith W."/>
            <person name="Harrison P."/>
            <person name="Kuijper E.J."/>
            <person name="Kelly C.P."/>
            <person name="Olle B."/>
            <person name="Bobilev D."/>
            <person name="Silber J.L."/>
            <person name="Bucci V."/>
            <person name="Roberts B."/>
            <person name="Faith J."/>
            <person name="Norman J.M."/>
        </authorList>
    </citation>
    <scope>NUCLEOTIDE SEQUENCE</scope>
    <source>
        <strain evidence="2">VE303-04</strain>
    </source>
</reference>
<accession>A0AAW6AZ74</accession>
<dbReference type="Proteomes" id="UP001203136">
    <property type="component" value="Unassembled WGS sequence"/>
</dbReference>
<proteinExistence type="predicted"/>
<dbReference type="InterPro" id="IPR007534">
    <property type="entry name" value="LuxE"/>
</dbReference>
<gene>
    <name evidence="2" type="ORF">K5I21_11445</name>
    <name evidence="3" type="ORF">PM006_15720</name>
</gene>
<evidence type="ECO:0000313" key="4">
    <source>
        <dbReference type="Proteomes" id="UP001300871"/>
    </source>
</evidence>
<dbReference type="Proteomes" id="UP001300871">
    <property type="component" value="Unassembled WGS sequence"/>
</dbReference>
<dbReference type="AlphaFoldDB" id="A0AAW6AZ74"/>
<dbReference type="EMBL" id="JAQLGM010000044">
    <property type="protein sequence ID" value="MDB2001653.1"/>
    <property type="molecule type" value="Genomic_DNA"/>
</dbReference>
<name>A0AAW6AZ74_CLOSY</name>
<feature type="domain" description="Acyl-protein synthetase LuxE" evidence="1">
    <location>
        <begin position="33"/>
        <end position="367"/>
    </location>
</feature>
<reference evidence="3" key="2">
    <citation type="submission" date="2023-01" db="EMBL/GenBank/DDBJ databases">
        <title>Human gut microbiome strain richness.</title>
        <authorList>
            <person name="Chen-Liaw A."/>
        </authorList>
    </citation>
    <scope>NUCLEOTIDE SEQUENCE</scope>
    <source>
        <strain evidence="3">B1_m1001713B170214d0_201011</strain>
    </source>
</reference>
<dbReference type="InterPro" id="IPR042099">
    <property type="entry name" value="ANL_N_sf"/>
</dbReference>